<evidence type="ECO:0000256" key="2">
    <source>
        <dbReference type="ARBA" id="ARBA00023002"/>
    </source>
</evidence>
<dbReference type="PRINTS" id="PR00081">
    <property type="entry name" value="GDHRDH"/>
</dbReference>
<organism evidence="3 4">
    <name type="scientific">Azospirillum rugosum</name>
    <dbReference type="NCBI Taxonomy" id="416170"/>
    <lineage>
        <taxon>Bacteria</taxon>
        <taxon>Pseudomonadati</taxon>
        <taxon>Pseudomonadota</taxon>
        <taxon>Alphaproteobacteria</taxon>
        <taxon>Rhodospirillales</taxon>
        <taxon>Azospirillaceae</taxon>
        <taxon>Azospirillum</taxon>
    </lineage>
</organism>
<dbReference type="Proteomes" id="UP000781958">
    <property type="component" value="Unassembled WGS sequence"/>
</dbReference>
<dbReference type="SUPFAM" id="SSF51735">
    <property type="entry name" value="NAD(P)-binding Rossmann-fold domains"/>
    <property type="match status" value="1"/>
</dbReference>
<reference evidence="3 4" key="1">
    <citation type="submission" date="2021-03" db="EMBL/GenBank/DDBJ databases">
        <title>Genomic Encyclopedia of Type Strains, Phase III (KMG-III): the genomes of soil and plant-associated and newly described type strains.</title>
        <authorList>
            <person name="Whitman W."/>
        </authorList>
    </citation>
    <scope>NUCLEOTIDE SEQUENCE [LARGE SCALE GENOMIC DNA]</scope>
    <source>
        <strain evidence="3 4">IMMIB AFH-6</strain>
    </source>
</reference>
<dbReference type="Pfam" id="PF13561">
    <property type="entry name" value="adh_short_C2"/>
    <property type="match status" value="1"/>
</dbReference>
<dbReference type="InterPro" id="IPR036291">
    <property type="entry name" value="NAD(P)-bd_dom_sf"/>
</dbReference>
<evidence type="ECO:0000313" key="3">
    <source>
        <dbReference type="EMBL" id="MBP2293231.1"/>
    </source>
</evidence>
<proteinExistence type="inferred from homology"/>
<name>A0ABS4SKZ2_9PROT</name>
<keyword evidence="2" id="KW-0560">Oxidoreductase</keyword>
<dbReference type="EMBL" id="JAGINP010000010">
    <property type="protein sequence ID" value="MBP2293231.1"/>
    <property type="molecule type" value="Genomic_DNA"/>
</dbReference>
<sequence length="265" mass="28155">MELGIEGKVALVTGGTSGIGLAIARRLLREGARVFVCGREPARLEEALGQLRGEGEVQGKVMGTLAHVDRPAEAGRLVEEAVAAFGRLDIVVSNAGTHLRGRCEELSPEQVEAHFRTKVLGPWELARHAAPHLRRQGGGRLILVIGQAGKVPGRAVLGSAVVNAAQHALVKSLSDDLGRDGILVNAVCPSRISSPLTADLVIDEERYLGRSLEQQESGWGDTVPLGRWGTPEDIADAVAFLASERASYLCGTNIDVDGGHQRMIF</sequence>
<evidence type="ECO:0000313" key="4">
    <source>
        <dbReference type="Proteomes" id="UP000781958"/>
    </source>
</evidence>
<dbReference type="RefSeq" id="WP_209767126.1">
    <property type="nucleotide sequence ID" value="NZ_JAGINP010000010.1"/>
</dbReference>
<comment type="similarity">
    <text evidence="1">Belongs to the short-chain dehydrogenases/reductases (SDR) family.</text>
</comment>
<dbReference type="PANTHER" id="PTHR43669:SF3">
    <property type="entry name" value="ALCOHOL DEHYDROGENASE, PUTATIVE (AFU_ORTHOLOGUE AFUA_3G03445)-RELATED"/>
    <property type="match status" value="1"/>
</dbReference>
<accession>A0ABS4SKZ2</accession>
<dbReference type="Gene3D" id="3.40.50.720">
    <property type="entry name" value="NAD(P)-binding Rossmann-like Domain"/>
    <property type="match status" value="1"/>
</dbReference>
<comment type="caution">
    <text evidence="3">The sequence shown here is derived from an EMBL/GenBank/DDBJ whole genome shotgun (WGS) entry which is preliminary data.</text>
</comment>
<keyword evidence="4" id="KW-1185">Reference proteome</keyword>
<protein>
    <submittedName>
        <fullName evidence="3">NAD(P)-dependent dehydrogenase (Short-subunit alcohol dehydrogenase family)</fullName>
    </submittedName>
</protein>
<gene>
    <name evidence="3" type="ORF">J2851_003014</name>
</gene>
<dbReference type="PANTHER" id="PTHR43669">
    <property type="entry name" value="5-KETO-D-GLUCONATE 5-REDUCTASE"/>
    <property type="match status" value="1"/>
</dbReference>
<evidence type="ECO:0000256" key="1">
    <source>
        <dbReference type="ARBA" id="ARBA00006484"/>
    </source>
</evidence>
<dbReference type="InterPro" id="IPR002347">
    <property type="entry name" value="SDR_fam"/>
</dbReference>